<evidence type="ECO:0000313" key="3">
    <source>
        <dbReference type="Proteomes" id="UP000192527"/>
    </source>
</evidence>
<keyword evidence="3" id="KW-1185">Reference proteome</keyword>
<dbReference type="AlphaFoldDB" id="A0A1W5ZX49"/>
<feature type="transmembrane region" description="Helical" evidence="1">
    <location>
        <begin position="94"/>
        <end position="114"/>
    </location>
</feature>
<organism evidence="2 3">
    <name type="scientific">Halobacillus mangrovi</name>
    <dbReference type="NCBI Taxonomy" id="402384"/>
    <lineage>
        <taxon>Bacteria</taxon>
        <taxon>Bacillati</taxon>
        <taxon>Bacillota</taxon>
        <taxon>Bacilli</taxon>
        <taxon>Bacillales</taxon>
        <taxon>Bacillaceae</taxon>
        <taxon>Halobacillus</taxon>
    </lineage>
</organism>
<keyword evidence="1" id="KW-0812">Transmembrane</keyword>
<keyword evidence="1" id="KW-1133">Transmembrane helix</keyword>
<dbReference type="EMBL" id="CP020772">
    <property type="protein sequence ID" value="ARI77878.1"/>
    <property type="molecule type" value="Genomic_DNA"/>
</dbReference>
<evidence type="ECO:0000313" key="2">
    <source>
        <dbReference type="EMBL" id="ARI77878.1"/>
    </source>
</evidence>
<proteinExistence type="predicted"/>
<feature type="transmembrane region" description="Helical" evidence="1">
    <location>
        <begin position="61"/>
        <end position="82"/>
    </location>
</feature>
<sequence length="129" mass="15137">MLGIYYFAFDFQYLDYSVTEKGQFVLHEGLNEPGTIANSDVRDKQESLSILGSYMEQFNNWLLVFICIVPSFIATYAVLFNEKLMKNARKKKKYISITVIANVTVLSIFLYQWIRYIELVNDAYHDVMF</sequence>
<protein>
    <submittedName>
        <fullName evidence="2">Uncharacterized protein</fullName>
    </submittedName>
</protein>
<evidence type="ECO:0000256" key="1">
    <source>
        <dbReference type="SAM" id="Phobius"/>
    </source>
</evidence>
<gene>
    <name evidence="2" type="ORF">HM131_13930</name>
</gene>
<reference evidence="2 3" key="1">
    <citation type="submission" date="2017-04" db="EMBL/GenBank/DDBJ databases">
        <title>The whole genome sequencing and assembly of Halobacillus mangrovi strain.</title>
        <authorList>
            <person name="Lee S.-J."/>
            <person name="Park M.-K."/>
            <person name="Kim J.-Y."/>
            <person name="Lee Y.-J."/>
            <person name="Yi H."/>
            <person name="Bahn Y.-S."/>
            <person name="Kim J.F."/>
            <person name="Lee D.-W."/>
        </authorList>
    </citation>
    <scope>NUCLEOTIDE SEQUENCE [LARGE SCALE GENOMIC DNA]</scope>
    <source>
        <strain evidence="2 3">KTB 131</strain>
    </source>
</reference>
<accession>A0A1W5ZX49</accession>
<name>A0A1W5ZX49_9BACI</name>
<dbReference type="Proteomes" id="UP000192527">
    <property type="component" value="Chromosome"/>
</dbReference>
<keyword evidence="1" id="KW-0472">Membrane</keyword>
<dbReference type="KEGG" id="hmn:HM131_13930"/>